<dbReference type="InterPro" id="IPR018674">
    <property type="entry name" value="DUF2142_membrane"/>
</dbReference>
<feature type="transmembrane region" description="Helical" evidence="1">
    <location>
        <begin position="264"/>
        <end position="284"/>
    </location>
</feature>
<gene>
    <name evidence="3" type="ORF">P5G59_14705</name>
</gene>
<name>A0ABT8IZY5_9MICO</name>
<feature type="signal peptide" evidence="2">
    <location>
        <begin position="1"/>
        <end position="31"/>
    </location>
</feature>
<feature type="transmembrane region" description="Helical" evidence="1">
    <location>
        <begin position="334"/>
        <end position="354"/>
    </location>
</feature>
<dbReference type="EMBL" id="JAROCB010000004">
    <property type="protein sequence ID" value="MDN4598400.1"/>
    <property type="molecule type" value="Genomic_DNA"/>
</dbReference>
<feature type="chain" id="PRO_5045211409" evidence="2">
    <location>
        <begin position="32"/>
        <end position="517"/>
    </location>
</feature>
<feature type="transmembrane region" description="Helical" evidence="1">
    <location>
        <begin position="190"/>
        <end position="207"/>
    </location>
</feature>
<keyword evidence="2" id="KW-0732">Signal</keyword>
<keyword evidence="4" id="KW-1185">Reference proteome</keyword>
<dbReference type="Proteomes" id="UP001174210">
    <property type="component" value="Unassembled WGS sequence"/>
</dbReference>
<keyword evidence="1" id="KW-1133">Transmembrane helix</keyword>
<feature type="transmembrane region" description="Helical" evidence="1">
    <location>
        <begin position="465"/>
        <end position="489"/>
    </location>
</feature>
<comment type="caution">
    <text evidence="3">The sequence shown here is derived from an EMBL/GenBank/DDBJ whole genome shotgun (WGS) entry which is preliminary data.</text>
</comment>
<evidence type="ECO:0000313" key="4">
    <source>
        <dbReference type="Proteomes" id="UP001174210"/>
    </source>
</evidence>
<accession>A0ABT8IZY5</accession>
<dbReference type="Pfam" id="PF09913">
    <property type="entry name" value="DUF2142"/>
    <property type="match status" value="1"/>
</dbReference>
<keyword evidence="1" id="KW-0472">Membrane</keyword>
<organism evidence="3 4">
    <name type="scientific">Leifsonia virtsii</name>
    <dbReference type="NCBI Taxonomy" id="3035915"/>
    <lineage>
        <taxon>Bacteria</taxon>
        <taxon>Bacillati</taxon>
        <taxon>Actinomycetota</taxon>
        <taxon>Actinomycetes</taxon>
        <taxon>Micrococcales</taxon>
        <taxon>Microbacteriaceae</taxon>
        <taxon>Leifsonia</taxon>
    </lineage>
</organism>
<evidence type="ECO:0000256" key="2">
    <source>
        <dbReference type="SAM" id="SignalP"/>
    </source>
</evidence>
<evidence type="ECO:0000256" key="1">
    <source>
        <dbReference type="SAM" id="Phobius"/>
    </source>
</evidence>
<feature type="transmembrane region" description="Helical" evidence="1">
    <location>
        <begin position="392"/>
        <end position="409"/>
    </location>
</feature>
<reference evidence="3" key="1">
    <citation type="submission" date="2023-03" db="EMBL/GenBank/DDBJ databases">
        <title>MT1 and MT2 Draft Genomes of Novel Species.</title>
        <authorList>
            <person name="Venkateswaran K."/>
        </authorList>
    </citation>
    <scope>NUCLEOTIDE SEQUENCE</scope>
    <source>
        <strain evidence="3">F6_8S_P_1A</strain>
    </source>
</reference>
<protein>
    <submittedName>
        <fullName evidence="3">DUF2142 domain-containing protein</fullName>
    </submittedName>
</protein>
<feature type="transmembrane region" description="Helical" evidence="1">
    <location>
        <begin position="361"/>
        <end position="380"/>
    </location>
</feature>
<dbReference type="RefSeq" id="WP_301219744.1">
    <property type="nucleotide sequence ID" value="NZ_JAROCB010000004.1"/>
</dbReference>
<feature type="transmembrane region" description="Helical" evidence="1">
    <location>
        <begin position="165"/>
        <end position="184"/>
    </location>
</feature>
<sequence>MSRFLSAVGGRQWLTGLLVFLGLAAASAAWAVSTPLGASPDEPSHIIKAASVVRGQFLGDPTDQPATTRVTVPGDLASARNWPCYAFQPNSPATCQAPFTTGPDRKAETSAGLYNPTYYLAVGWPSLLTDNAKATVFGMRVVSGVLCSAFLAIGFVALRRLGIPFFAGLVTFAVTTPMVLFLNASVNPNGLEVASGVALLCLFLALVRGEGVRGRGWMLSLLFVSAAVLANMRGLSPLWVAVIGLIALVGARKGRLGELFRARATWVTLVGIVLACGFALAWILRTNTLNAMGTYPGAGTTPPAYAFVTMLLNRTIDPGFVGVFGWLDTFPPGYVVAVWGALAGGLVLVALILARGRLLGAFIVALASLALVPAVTQAGSVMHSGYIWQGRYALVAYACVVIVGGLVMAERAEGLVSSAGISRRGVWTITVVVASAQLLALAFSIKRYSRGADVEWLTFVRHPGWLPPGGAVIWLLALLIGIAFVAMAWRSATVTDRAAAVEHGHEPVTAREPEPVG</sequence>
<feature type="transmembrane region" description="Helical" evidence="1">
    <location>
        <begin position="425"/>
        <end position="445"/>
    </location>
</feature>
<proteinExistence type="predicted"/>
<evidence type="ECO:0000313" key="3">
    <source>
        <dbReference type="EMBL" id="MDN4598400.1"/>
    </source>
</evidence>
<feature type="transmembrane region" description="Helical" evidence="1">
    <location>
        <begin position="137"/>
        <end position="158"/>
    </location>
</feature>
<keyword evidence="1" id="KW-0812">Transmembrane</keyword>